<keyword evidence="4" id="KW-1185">Reference proteome</keyword>
<evidence type="ECO:0000313" key="4">
    <source>
        <dbReference type="Proteomes" id="UP000193498"/>
    </source>
</evidence>
<evidence type="ECO:0000256" key="2">
    <source>
        <dbReference type="SAM" id="Phobius"/>
    </source>
</evidence>
<dbReference type="EMBL" id="MCFE01000122">
    <property type="protein sequence ID" value="ORX97987.1"/>
    <property type="molecule type" value="Genomic_DNA"/>
</dbReference>
<dbReference type="Proteomes" id="UP000193498">
    <property type="component" value="Unassembled WGS sequence"/>
</dbReference>
<reference evidence="3 4" key="1">
    <citation type="submission" date="2016-07" db="EMBL/GenBank/DDBJ databases">
        <title>Pervasive Adenine N6-methylation of Active Genes in Fungi.</title>
        <authorList>
            <consortium name="DOE Joint Genome Institute"/>
            <person name="Mondo S.J."/>
            <person name="Dannebaum R.O."/>
            <person name="Kuo R.C."/>
            <person name="Labutti K."/>
            <person name="Haridas S."/>
            <person name="Kuo A."/>
            <person name="Salamov A."/>
            <person name="Ahrendt S.R."/>
            <person name="Lipzen A."/>
            <person name="Sullivan W."/>
            <person name="Andreopoulos W.B."/>
            <person name="Clum A."/>
            <person name="Lindquist E."/>
            <person name="Daum C."/>
            <person name="Ramamoorthy G.K."/>
            <person name="Gryganskyi A."/>
            <person name="Culley D."/>
            <person name="Magnuson J.K."/>
            <person name="James T.Y."/>
            <person name="O'Malley M.A."/>
            <person name="Stajich J.E."/>
            <person name="Spatafora J.W."/>
            <person name="Visel A."/>
            <person name="Grigoriev I.V."/>
        </authorList>
    </citation>
    <scope>NUCLEOTIDE SEQUENCE [LARGE SCALE GENOMIC DNA]</scope>
    <source>
        <strain evidence="3 4">CBS 931.73</strain>
    </source>
</reference>
<feature type="region of interest" description="Disordered" evidence="1">
    <location>
        <begin position="1"/>
        <end position="43"/>
    </location>
</feature>
<keyword evidence="2" id="KW-1133">Transmembrane helix</keyword>
<sequence>MAKYDGSQRPSHLKRPQLPYGYPERRNGSNFNPKDPSLAPTFSSSTSSLLTTYHPTLNPKMLESVTQMEPAYGPGSYEYELAADYIRSSTKTRIPTLWGTDIPNATVNSLKSVYPTQPNSLGKQSIIITNPDNTYRSRSTTFIPYIVNHDESHYYWGKDANENDETALIYKEETDIPKGALLFLFGFLMFPFWWVGAVYPRNPRTKLQQRWRIYNRMASVCSLPLMGFIVGLLVWNIDKYRRPAY</sequence>
<proteinExistence type="predicted"/>
<keyword evidence="2" id="KW-0472">Membrane</keyword>
<evidence type="ECO:0000256" key="1">
    <source>
        <dbReference type="SAM" id="MobiDB-lite"/>
    </source>
</evidence>
<accession>A0A1Y1YIY1</accession>
<comment type="caution">
    <text evidence="3">The sequence shown here is derived from an EMBL/GenBank/DDBJ whole genome shotgun (WGS) entry which is preliminary data.</text>
</comment>
<protein>
    <submittedName>
        <fullName evidence="3">Uncharacterized protein</fullName>
    </submittedName>
</protein>
<evidence type="ECO:0000313" key="3">
    <source>
        <dbReference type="EMBL" id="ORX97987.1"/>
    </source>
</evidence>
<dbReference type="InParanoid" id="A0A1Y1YIY1"/>
<dbReference type="OrthoDB" id="2140426at2759"/>
<dbReference type="AlphaFoldDB" id="A0A1Y1YIY1"/>
<organism evidence="3 4">
    <name type="scientific">Basidiobolus meristosporus CBS 931.73</name>
    <dbReference type="NCBI Taxonomy" id="1314790"/>
    <lineage>
        <taxon>Eukaryota</taxon>
        <taxon>Fungi</taxon>
        <taxon>Fungi incertae sedis</taxon>
        <taxon>Zoopagomycota</taxon>
        <taxon>Entomophthoromycotina</taxon>
        <taxon>Basidiobolomycetes</taxon>
        <taxon>Basidiobolales</taxon>
        <taxon>Basidiobolaceae</taxon>
        <taxon>Basidiobolus</taxon>
    </lineage>
</organism>
<keyword evidence="2" id="KW-0812">Transmembrane</keyword>
<feature type="transmembrane region" description="Helical" evidence="2">
    <location>
        <begin position="220"/>
        <end position="237"/>
    </location>
</feature>
<gene>
    <name evidence="3" type="ORF">K493DRAFT_300150</name>
</gene>
<feature type="transmembrane region" description="Helical" evidence="2">
    <location>
        <begin position="180"/>
        <end position="199"/>
    </location>
</feature>
<name>A0A1Y1YIY1_9FUNG</name>